<sequence>MTLQVADFARVDEGSDGVREKDFEQDEINIPADPVATPTTNELDPDSDSDHFIIDDPGHSVNGNGVESSTTFDPEHGNRYTVTGTADQRDPTWMIVTLQPRGERKPLNVWTKVDTGAEANFISLDLLKKLGLENDERRQSRHEFKDLNNQVMKAHGLITLEFNAGFKQKRFREDFEVLENDEIALLLGQHVLFERMHAISIDPEYDLLQHPSFDVSDAWGQRPIEVPCLSTTGYGKKFFNPPPSYPQDGGARPSYIRY</sequence>
<feature type="region of interest" description="Disordered" evidence="1">
    <location>
        <begin position="1"/>
        <end position="47"/>
    </location>
</feature>
<dbReference type="Gene3D" id="2.40.70.10">
    <property type="entry name" value="Acid Proteases"/>
    <property type="match status" value="1"/>
</dbReference>
<protein>
    <submittedName>
        <fullName evidence="2">Uncharacterized protein</fullName>
    </submittedName>
</protein>
<dbReference type="RefSeq" id="XP_018188025.1">
    <property type="nucleotide sequence ID" value="XM_018332490.1"/>
</dbReference>
<dbReference type="GeneID" id="28897627"/>
<dbReference type="AlphaFoldDB" id="A0A165GQI5"/>
<gene>
    <name evidence="2" type="ORF">L228DRAFT_246762</name>
</gene>
<evidence type="ECO:0000256" key="1">
    <source>
        <dbReference type="SAM" id="MobiDB-lite"/>
    </source>
</evidence>
<dbReference type="Proteomes" id="UP000076632">
    <property type="component" value="Unassembled WGS sequence"/>
</dbReference>
<feature type="compositionally biased region" description="Basic and acidic residues" evidence="1">
    <location>
        <begin position="9"/>
        <end position="22"/>
    </location>
</feature>
<reference evidence="2 3" key="1">
    <citation type="journal article" date="2016" name="Fungal Biol.">
        <title>The genome of Xylona heveae provides a window into fungal endophytism.</title>
        <authorList>
            <person name="Gazis R."/>
            <person name="Kuo A."/>
            <person name="Riley R."/>
            <person name="LaButti K."/>
            <person name="Lipzen A."/>
            <person name="Lin J."/>
            <person name="Amirebrahimi M."/>
            <person name="Hesse C.N."/>
            <person name="Spatafora J.W."/>
            <person name="Henrissat B."/>
            <person name="Hainaut M."/>
            <person name="Grigoriev I.V."/>
            <person name="Hibbett D.S."/>
        </authorList>
    </citation>
    <scope>NUCLEOTIDE SEQUENCE [LARGE SCALE GENOMIC DNA]</scope>
    <source>
        <strain evidence="2 3">TC161</strain>
    </source>
</reference>
<keyword evidence="3" id="KW-1185">Reference proteome</keyword>
<dbReference type="CDD" id="cd00303">
    <property type="entry name" value="retropepsin_like"/>
    <property type="match status" value="1"/>
</dbReference>
<name>A0A165GQI5_XYLHT</name>
<evidence type="ECO:0000313" key="3">
    <source>
        <dbReference type="Proteomes" id="UP000076632"/>
    </source>
</evidence>
<dbReference type="EMBL" id="KV407458">
    <property type="protein sequence ID" value="KZF22470.1"/>
    <property type="molecule type" value="Genomic_DNA"/>
</dbReference>
<proteinExistence type="predicted"/>
<evidence type="ECO:0000313" key="2">
    <source>
        <dbReference type="EMBL" id="KZF22470.1"/>
    </source>
</evidence>
<feature type="region of interest" description="Disordered" evidence="1">
    <location>
        <begin position="239"/>
        <end position="258"/>
    </location>
</feature>
<dbReference type="InterPro" id="IPR021109">
    <property type="entry name" value="Peptidase_aspartic_dom_sf"/>
</dbReference>
<accession>A0A165GQI5</accession>
<dbReference type="OrthoDB" id="5295289at2759"/>
<dbReference type="InParanoid" id="A0A165GQI5"/>
<organism evidence="2 3">
    <name type="scientific">Xylona heveae (strain CBS 132557 / TC161)</name>
    <dbReference type="NCBI Taxonomy" id="1328760"/>
    <lineage>
        <taxon>Eukaryota</taxon>
        <taxon>Fungi</taxon>
        <taxon>Dikarya</taxon>
        <taxon>Ascomycota</taxon>
        <taxon>Pezizomycotina</taxon>
        <taxon>Xylonomycetes</taxon>
        <taxon>Xylonales</taxon>
        <taxon>Xylonaceae</taxon>
        <taxon>Xylona</taxon>
    </lineage>
</organism>